<dbReference type="Proteomes" id="UP000543030">
    <property type="component" value="Unassembled WGS sequence"/>
</dbReference>
<dbReference type="EMBL" id="JACHHN010000011">
    <property type="protein sequence ID" value="MBB5193440.1"/>
    <property type="molecule type" value="Genomic_DNA"/>
</dbReference>
<keyword evidence="2" id="KW-1185">Reference proteome</keyword>
<dbReference type="RefSeq" id="WP_184103081.1">
    <property type="nucleotide sequence ID" value="NZ_JACHHN010000011.1"/>
</dbReference>
<sequence>MEEDLSADRNAFGQLAPLQSALRQAGLPPLWARSDLAVELLAEGGSLTHMISRLVTVFGGNGVDGAIYHLSAHDTALRRLVTLTHQQRGGQLSAAESHELEECRRMVDDEFNTDG</sequence>
<reference evidence="1 2" key="1">
    <citation type="submission" date="2020-08" db="EMBL/GenBank/DDBJ databases">
        <title>Genomic Encyclopedia of Type Strains, Phase IV (KMG-IV): sequencing the most valuable type-strain genomes for metagenomic binning, comparative biology and taxonomic classification.</title>
        <authorList>
            <person name="Goeker M."/>
        </authorList>
    </citation>
    <scope>NUCLEOTIDE SEQUENCE [LARGE SCALE GENOMIC DNA]</scope>
    <source>
        <strain evidence="1 2">DSM 18233</strain>
    </source>
</reference>
<gene>
    <name evidence="1" type="ORF">HNQ50_004197</name>
</gene>
<organism evidence="1 2">
    <name type="scientific">Silvimonas terrae</name>
    <dbReference type="NCBI Taxonomy" id="300266"/>
    <lineage>
        <taxon>Bacteria</taxon>
        <taxon>Pseudomonadati</taxon>
        <taxon>Pseudomonadota</taxon>
        <taxon>Betaproteobacteria</taxon>
        <taxon>Neisseriales</taxon>
        <taxon>Chitinibacteraceae</taxon>
        <taxon>Silvimonas</taxon>
    </lineage>
</organism>
<proteinExistence type="predicted"/>
<accession>A0A840RLQ7</accession>
<evidence type="ECO:0000313" key="1">
    <source>
        <dbReference type="EMBL" id="MBB5193440.1"/>
    </source>
</evidence>
<comment type="caution">
    <text evidence="1">The sequence shown here is derived from an EMBL/GenBank/DDBJ whole genome shotgun (WGS) entry which is preliminary data.</text>
</comment>
<protein>
    <submittedName>
        <fullName evidence="1">Uncharacterized protein</fullName>
    </submittedName>
</protein>
<evidence type="ECO:0000313" key="2">
    <source>
        <dbReference type="Proteomes" id="UP000543030"/>
    </source>
</evidence>
<dbReference type="AlphaFoldDB" id="A0A840RLQ7"/>
<name>A0A840RLQ7_9NEIS</name>